<dbReference type="Gene3D" id="1.10.150.240">
    <property type="entry name" value="Putative phosphatase, domain 2"/>
    <property type="match status" value="1"/>
</dbReference>
<dbReference type="PANTHER" id="PTHR43481:SF4">
    <property type="entry name" value="GLYCEROL-1-PHOSPHATE PHOSPHOHYDROLASE 1-RELATED"/>
    <property type="match status" value="1"/>
</dbReference>
<dbReference type="InterPro" id="IPR023198">
    <property type="entry name" value="PGP-like_dom2"/>
</dbReference>
<sequence length="409" mass="42708">MMWRSSQACQPAEALVVAVAGIAGSGKSTLGRALATTLGAPLLDLDSLTNPLLDSLPTEALGGHWLASPHSEAIREGRYSVLRAVARDVVATAGRAVLVAPFTAELRGGEAWDRLRDAAGDADLCMVHIDGDADLFAARRAERSESRDRHRKPQPPAPPPAAPVVAVDGELSTGQQLLRILTVLGHRAAAEPSEALLRRTFDAVLFDLDGTLIDSTASVLRSWRRLAAETGIPPGAVAAHHGRPARDLLAMLLPPRKAAAGLARITELEVADAVTVQSTPGALALFTSLSETRRAIVTSGSAQLAAARIRAAGLPVPSVMVTADDVRRGKPDPEPFELAAQRLGVDPRRCLAVEDAVAGIRSARAAGCAVIAVTGTSAAHELSEADLVVDGLDRIRLDQGKGTLRLSVS</sequence>
<dbReference type="Pfam" id="PF13671">
    <property type="entry name" value="AAA_33"/>
    <property type="match status" value="1"/>
</dbReference>
<dbReference type="Gene3D" id="3.40.50.300">
    <property type="entry name" value="P-loop containing nucleotide triphosphate hydrolases"/>
    <property type="match status" value="1"/>
</dbReference>
<dbReference type="InterPro" id="IPR006439">
    <property type="entry name" value="HAD-SF_hydro_IA"/>
</dbReference>
<gene>
    <name evidence="2" type="ORF">LXN57_24625</name>
</gene>
<accession>A0ABT0Y3Y7</accession>
<dbReference type="Pfam" id="PF00702">
    <property type="entry name" value="Hydrolase"/>
    <property type="match status" value="1"/>
</dbReference>
<feature type="region of interest" description="Disordered" evidence="1">
    <location>
        <begin position="140"/>
        <end position="163"/>
    </location>
</feature>
<dbReference type="NCBIfam" id="TIGR01549">
    <property type="entry name" value="HAD-SF-IA-v1"/>
    <property type="match status" value="1"/>
</dbReference>
<dbReference type="SUPFAM" id="SSF56784">
    <property type="entry name" value="HAD-like"/>
    <property type="match status" value="1"/>
</dbReference>
<dbReference type="RefSeq" id="WP_251800540.1">
    <property type="nucleotide sequence ID" value="NZ_JAMQOL010000034.1"/>
</dbReference>
<dbReference type="SUPFAM" id="SSF52540">
    <property type="entry name" value="P-loop containing nucleoside triphosphate hydrolases"/>
    <property type="match status" value="1"/>
</dbReference>
<dbReference type="SFLD" id="SFLDG01135">
    <property type="entry name" value="C1.5.6:_HAD__Beta-PGM__Phospha"/>
    <property type="match status" value="1"/>
</dbReference>
<dbReference type="InterPro" id="IPR023214">
    <property type="entry name" value="HAD_sf"/>
</dbReference>
<dbReference type="InterPro" id="IPR027417">
    <property type="entry name" value="P-loop_NTPase"/>
</dbReference>
<dbReference type="NCBIfam" id="TIGR01509">
    <property type="entry name" value="HAD-SF-IA-v3"/>
    <property type="match status" value="1"/>
</dbReference>
<proteinExistence type="predicted"/>
<dbReference type="GO" id="GO:0016787">
    <property type="term" value="F:hydrolase activity"/>
    <property type="evidence" value="ECO:0007669"/>
    <property type="project" value="UniProtKB-KW"/>
</dbReference>
<dbReference type="PANTHER" id="PTHR43481">
    <property type="entry name" value="FRUCTOSE-1-PHOSPHATE PHOSPHATASE"/>
    <property type="match status" value="1"/>
</dbReference>
<dbReference type="InterPro" id="IPR036412">
    <property type="entry name" value="HAD-like_sf"/>
</dbReference>
<comment type="caution">
    <text evidence="2">The sequence shown here is derived from an EMBL/GenBank/DDBJ whole genome shotgun (WGS) entry which is preliminary data.</text>
</comment>
<reference evidence="2 3" key="1">
    <citation type="submission" date="2022-06" db="EMBL/GenBank/DDBJ databases">
        <title>Actinoplanes abujensis sp. nov., isolated from Nigerian arid soil.</title>
        <authorList>
            <person name="Ding P."/>
        </authorList>
    </citation>
    <scope>NUCLEOTIDE SEQUENCE [LARGE SCALE GENOMIC DNA]</scope>
    <source>
        <strain evidence="3">TRM88002</strain>
    </source>
</reference>
<evidence type="ECO:0000313" key="3">
    <source>
        <dbReference type="Proteomes" id="UP001523216"/>
    </source>
</evidence>
<dbReference type="EMBL" id="JAMQOL010000034">
    <property type="protein sequence ID" value="MCM4080767.1"/>
    <property type="molecule type" value="Genomic_DNA"/>
</dbReference>
<evidence type="ECO:0000313" key="2">
    <source>
        <dbReference type="EMBL" id="MCM4080767.1"/>
    </source>
</evidence>
<protein>
    <submittedName>
        <fullName evidence="2">HAD-IA family hydrolase</fullName>
    </submittedName>
</protein>
<dbReference type="PRINTS" id="PR00413">
    <property type="entry name" value="HADHALOGNASE"/>
</dbReference>
<dbReference type="Proteomes" id="UP001523216">
    <property type="component" value="Unassembled WGS sequence"/>
</dbReference>
<name>A0ABT0Y3Y7_9ACTN</name>
<organism evidence="2 3">
    <name type="scientific">Paractinoplanes hotanensis</name>
    <dbReference type="NCBI Taxonomy" id="2906497"/>
    <lineage>
        <taxon>Bacteria</taxon>
        <taxon>Bacillati</taxon>
        <taxon>Actinomycetota</taxon>
        <taxon>Actinomycetes</taxon>
        <taxon>Micromonosporales</taxon>
        <taxon>Micromonosporaceae</taxon>
        <taxon>Paractinoplanes</taxon>
    </lineage>
</organism>
<dbReference type="InterPro" id="IPR051806">
    <property type="entry name" value="HAD-like_SPP"/>
</dbReference>
<dbReference type="SFLD" id="SFLDS00003">
    <property type="entry name" value="Haloacid_Dehalogenase"/>
    <property type="match status" value="1"/>
</dbReference>
<dbReference type="Gene3D" id="3.40.50.1000">
    <property type="entry name" value="HAD superfamily/HAD-like"/>
    <property type="match status" value="1"/>
</dbReference>
<dbReference type="SFLD" id="SFLDG01129">
    <property type="entry name" value="C1.5:_HAD__Beta-PGM__Phosphata"/>
    <property type="match status" value="1"/>
</dbReference>
<keyword evidence="2" id="KW-0378">Hydrolase</keyword>
<keyword evidence="3" id="KW-1185">Reference proteome</keyword>
<evidence type="ECO:0000256" key="1">
    <source>
        <dbReference type="SAM" id="MobiDB-lite"/>
    </source>
</evidence>